<feature type="domain" description="Transketolase-like pyrimidine-binding" evidence="13">
    <location>
        <begin position="366"/>
        <end position="544"/>
    </location>
</feature>
<dbReference type="InterPro" id="IPR009014">
    <property type="entry name" value="Transketo_C/PFOR_II"/>
</dbReference>
<evidence type="ECO:0000313" key="15">
    <source>
        <dbReference type="Proteomes" id="UP001165648"/>
    </source>
</evidence>
<sequence>MLSQLGIDTIRTLVMDSVERAKSGHPGTAMALAPAMYAYWQFTMYYNPADPFWPGRDRFILSGGHASILLYATIFLAGVKDIEDGKVVDRPALTLEDLKNFRRFEARTPGHPEYGLTAGVEMTTGPLGQGCSSAVGMAMAERWLATRYGRPGFDLFGYHITAFCGDGDVMEGVASEAASFAGHLKLGNLTWVYDSNRISIEGSTDVTFTEDVAARFAAYGWQVLEVEDGNDVPAICAAFKQGREETDRPTLIILNTIIGYGAPGKAGTASAHGEPLGMEALIGAKKAYGWPHDAPHFTVPDGVREHFEALSGKRGAEAQARWEEQFAAYCVQYPQEGRELKHIFAGTLPEGWEHNFPHYPTDAKGIASRQSSGEVLNVMATHVPWLMGGAADLAPSTRTLIKGEFSLQAPSNQGEGSGHYGGRNVHFGVREHAMAAICNGLALSGLRPFCAGFVIFSDYMKPAMRLAALMHLPVIYVLTHDSIGVGEDGPTHQPIEQFAQFRSMPGLTLLRPADANEVVESWRVAMGHRSGPVALALTRQNLPTLDRSRYASAAGVARGGYVLADCEGTPEILLLASGSEVSLVVEVYERLSAEGVKARVVSMPSFDLFDAQEKAYRDAVLPPAVRLRVGVEMASSFGWDRYIGLDGVVIAMNRFGESGAAAELMEKFGFTVEAVYTQARRLLSQQTA</sequence>
<dbReference type="SMART" id="SM00861">
    <property type="entry name" value="Transket_pyr"/>
    <property type="match status" value="1"/>
</dbReference>
<comment type="caution">
    <text evidence="14">The sequence shown here is derived from an EMBL/GenBank/DDBJ whole genome shotgun (WGS) entry which is preliminary data.</text>
</comment>
<evidence type="ECO:0000313" key="14">
    <source>
        <dbReference type="EMBL" id="MCX5613775.1"/>
    </source>
</evidence>
<dbReference type="RefSeq" id="WP_266106570.1">
    <property type="nucleotide sequence ID" value="NZ_JANIDW010000001.1"/>
</dbReference>
<comment type="cofactor">
    <cofactor evidence="2">
        <name>thiamine diphosphate</name>
        <dbReference type="ChEBI" id="CHEBI:58937"/>
    </cofactor>
</comment>
<dbReference type="InterPro" id="IPR005474">
    <property type="entry name" value="Transketolase_N"/>
</dbReference>
<dbReference type="Pfam" id="PF00456">
    <property type="entry name" value="Transketolase_N"/>
    <property type="match status" value="1"/>
</dbReference>
<proteinExistence type="inferred from homology"/>
<dbReference type="Pfam" id="PF02779">
    <property type="entry name" value="Transket_pyr"/>
    <property type="match status" value="1"/>
</dbReference>
<keyword evidence="10" id="KW-0786">Thiamine pyrophosphate</keyword>
<comment type="subunit">
    <text evidence="4">Homodimer.</text>
</comment>
<dbReference type="Proteomes" id="UP001165648">
    <property type="component" value="Unassembled WGS sequence"/>
</dbReference>
<dbReference type="SUPFAM" id="SSF52922">
    <property type="entry name" value="TK C-terminal domain-like"/>
    <property type="match status" value="1"/>
</dbReference>
<evidence type="ECO:0000256" key="8">
    <source>
        <dbReference type="ARBA" id="ARBA00022837"/>
    </source>
</evidence>
<keyword evidence="7" id="KW-0479">Metal-binding</keyword>
<dbReference type="InterPro" id="IPR033247">
    <property type="entry name" value="Transketolase_fam"/>
</dbReference>
<dbReference type="InterPro" id="IPR055152">
    <property type="entry name" value="Transketolase-like_C_2"/>
</dbReference>
<evidence type="ECO:0000256" key="6">
    <source>
        <dbReference type="ARBA" id="ARBA00022679"/>
    </source>
</evidence>
<evidence type="ECO:0000256" key="9">
    <source>
        <dbReference type="ARBA" id="ARBA00022842"/>
    </source>
</evidence>
<evidence type="ECO:0000259" key="13">
    <source>
        <dbReference type="SMART" id="SM00861"/>
    </source>
</evidence>
<evidence type="ECO:0000256" key="1">
    <source>
        <dbReference type="ARBA" id="ARBA00001946"/>
    </source>
</evidence>
<dbReference type="PROSITE" id="PS00802">
    <property type="entry name" value="TRANSKETOLASE_2"/>
    <property type="match status" value="1"/>
</dbReference>
<evidence type="ECO:0000256" key="3">
    <source>
        <dbReference type="ARBA" id="ARBA00007131"/>
    </source>
</evidence>
<dbReference type="InterPro" id="IPR029061">
    <property type="entry name" value="THDP-binding"/>
</dbReference>
<dbReference type="Gene3D" id="3.40.50.920">
    <property type="match status" value="1"/>
</dbReference>
<dbReference type="GO" id="GO:0004802">
    <property type="term" value="F:transketolase activity"/>
    <property type="evidence" value="ECO:0007669"/>
    <property type="project" value="UniProtKB-EC"/>
</dbReference>
<evidence type="ECO:0000256" key="12">
    <source>
        <dbReference type="NCBIfam" id="TIGR00232"/>
    </source>
</evidence>
<comment type="similarity">
    <text evidence="3">Belongs to the transketolase family.</text>
</comment>
<keyword evidence="9" id="KW-0460">Magnesium</keyword>
<dbReference type="CDD" id="cd07033">
    <property type="entry name" value="TPP_PYR_DXS_TK_like"/>
    <property type="match status" value="1"/>
</dbReference>
<protein>
    <recommendedName>
        <fullName evidence="5 12">Transketolase</fullName>
        <ecNumber evidence="5 12">2.2.1.1</ecNumber>
    </recommendedName>
</protein>
<evidence type="ECO:0000256" key="4">
    <source>
        <dbReference type="ARBA" id="ARBA00011738"/>
    </source>
</evidence>
<dbReference type="Gene3D" id="3.40.50.970">
    <property type="match status" value="2"/>
</dbReference>
<keyword evidence="15" id="KW-1185">Reference proteome</keyword>
<evidence type="ECO:0000256" key="11">
    <source>
        <dbReference type="ARBA" id="ARBA00049473"/>
    </source>
</evidence>
<accession>A0ABT3W3Z0</accession>
<dbReference type="CDD" id="cd02012">
    <property type="entry name" value="TPP_TK"/>
    <property type="match status" value="1"/>
</dbReference>
<dbReference type="Pfam" id="PF22613">
    <property type="entry name" value="Transketolase_C_1"/>
    <property type="match status" value="1"/>
</dbReference>
<gene>
    <name evidence="14" type="primary">tkt</name>
    <name evidence="14" type="ORF">NQF64_00725</name>
</gene>
<dbReference type="InterPro" id="IPR005475">
    <property type="entry name" value="Transketolase-like_Pyr-bd"/>
</dbReference>
<organism evidence="14 15">
    <name type="scientific">Bombella saccharophila</name>
    <dbReference type="NCBI Taxonomy" id="2967338"/>
    <lineage>
        <taxon>Bacteria</taxon>
        <taxon>Pseudomonadati</taxon>
        <taxon>Pseudomonadota</taxon>
        <taxon>Alphaproteobacteria</taxon>
        <taxon>Acetobacterales</taxon>
        <taxon>Acetobacteraceae</taxon>
        <taxon>Bombella</taxon>
    </lineage>
</organism>
<dbReference type="PANTHER" id="PTHR43522">
    <property type="entry name" value="TRANSKETOLASE"/>
    <property type="match status" value="1"/>
</dbReference>
<evidence type="ECO:0000256" key="2">
    <source>
        <dbReference type="ARBA" id="ARBA00001964"/>
    </source>
</evidence>
<dbReference type="InterPro" id="IPR020826">
    <property type="entry name" value="Transketolase_BS"/>
</dbReference>
<dbReference type="NCBIfam" id="TIGR00232">
    <property type="entry name" value="tktlase_bact"/>
    <property type="match status" value="1"/>
</dbReference>
<dbReference type="EMBL" id="JANIDW010000001">
    <property type="protein sequence ID" value="MCX5613775.1"/>
    <property type="molecule type" value="Genomic_DNA"/>
</dbReference>
<comment type="catalytic activity">
    <reaction evidence="11">
        <text>D-sedoheptulose 7-phosphate + D-glyceraldehyde 3-phosphate = aldehydo-D-ribose 5-phosphate + D-xylulose 5-phosphate</text>
        <dbReference type="Rhea" id="RHEA:10508"/>
        <dbReference type="ChEBI" id="CHEBI:57483"/>
        <dbReference type="ChEBI" id="CHEBI:57737"/>
        <dbReference type="ChEBI" id="CHEBI:58273"/>
        <dbReference type="ChEBI" id="CHEBI:59776"/>
        <dbReference type="EC" id="2.2.1.1"/>
    </reaction>
</comment>
<evidence type="ECO:0000256" key="10">
    <source>
        <dbReference type="ARBA" id="ARBA00023052"/>
    </source>
</evidence>
<dbReference type="PANTHER" id="PTHR43522:SF2">
    <property type="entry name" value="TRANSKETOLASE 1-RELATED"/>
    <property type="match status" value="1"/>
</dbReference>
<dbReference type="InterPro" id="IPR005478">
    <property type="entry name" value="Transketolase_bac-like"/>
</dbReference>
<reference evidence="14 15" key="1">
    <citation type="submission" date="2022-07" db="EMBL/GenBank/DDBJ databases">
        <title>Bombella genomes.</title>
        <authorList>
            <person name="Harer L."/>
            <person name="Styblova S."/>
            <person name="Ehrmann M."/>
        </authorList>
    </citation>
    <scope>NUCLEOTIDE SEQUENCE [LARGE SCALE GENOMIC DNA]</scope>
    <source>
        <strain evidence="14 15">TMW 2.2558</strain>
    </source>
</reference>
<comment type="cofactor">
    <cofactor evidence="1">
        <name>Mg(2+)</name>
        <dbReference type="ChEBI" id="CHEBI:18420"/>
    </cofactor>
</comment>
<evidence type="ECO:0000256" key="7">
    <source>
        <dbReference type="ARBA" id="ARBA00022723"/>
    </source>
</evidence>
<dbReference type="EC" id="2.2.1.1" evidence="5 12"/>
<keyword evidence="8" id="KW-0106">Calcium</keyword>
<keyword evidence="6 14" id="KW-0808">Transferase</keyword>
<dbReference type="SUPFAM" id="SSF52518">
    <property type="entry name" value="Thiamin diphosphate-binding fold (THDP-binding)"/>
    <property type="match status" value="2"/>
</dbReference>
<name>A0ABT3W3Z0_9PROT</name>
<evidence type="ECO:0000256" key="5">
    <source>
        <dbReference type="ARBA" id="ARBA00013152"/>
    </source>
</evidence>